<reference evidence="3" key="1">
    <citation type="submission" date="2016-10" db="EMBL/GenBank/DDBJ databases">
        <authorList>
            <person name="Varghese N."/>
            <person name="Submissions S."/>
        </authorList>
    </citation>
    <scope>NUCLEOTIDE SEQUENCE [LARGE SCALE GENOMIC DNA]</scope>
    <source>
        <strain evidence="3">CGMCC 1.7715</strain>
    </source>
</reference>
<accession>A0A1I5L9V0</accession>
<keyword evidence="1" id="KW-0732">Signal</keyword>
<dbReference type="EMBL" id="FOWZ01000001">
    <property type="protein sequence ID" value="SFO93995.1"/>
    <property type="molecule type" value="Genomic_DNA"/>
</dbReference>
<dbReference type="RefSeq" id="WP_090477563.1">
    <property type="nucleotide sequence ID" value="NZ_FOWZ01000001.1"/>
</dbReference>
<feature type="signal peptide" evidence="1">
    <location>
        <begin position="1"/>
        <end position="24"/>
    </location>
</feature>
<keyword evidence="3" id="KW-1185">Reference proteome</keyword>
<protein>
    <submittedName>
        <fullName evidence="2">Uncharacterized protein</fullName>
    </submittedName>
</protein>
<name>A0A1I5L9V0_9SPHN</name>
<dbReference type="AlphaFoldDB" id="A0A1I5L9V0"/>
<evidence type="ECO:0000313" key="3">
    <source>
        <dbReference type="Proteomes" id="UP000199331"/>
    </source>
</evidence>
<dbReference type="Proteomes" id="UP000199331">
    <property type="component" value="Unassembled WGS sequence"/>
</dbReference>
<dbReference type="OrthoDB" id="5985781at2"/>
<sequence>MKHLIKTAVLASTLAFAVPQAAQAQDEYPLTGAEWIEITGIDIHDGAGYKYATHLADAWRKNMDYSVEQGWIESYEIWSNTHARKGEPDLWLITRFDQFATNAEYEERGRKVRAMMQRTITQLNSESGNRAEYRTILGDVLAKRLVWRD</sequence>
<organism evidence="2 3">
    <name type="scientific">Qipengyuania nanhaisediminis</name>
    <dbReference type="NCBI Taxonomy" id="604088"/>
    <lineage>
        <taxon>Bacteria</taxon>
        <taxon>Pseudomonadati</taxon>
        <taxon>Pseudomonadota</taxon>
        <taxon>Alphaproteobacteria</taxon>
        <taxon>Sphingomonadales</taxon>
        <taxon>Erythrobacteraceae</taxon>
        <taxon>Qipengyuania</taxon>
    </lineage>
</organism>
<evidence type="ECO:0000256" key="1">
    <source>
        <dbReference type="SAM" id="SignalP"/>
    </source>
</evidence>
<feature type="chain" id="PRO_5011493485" evidence="1">
    <location>
        <begin position="25"/>
        <end position="149"/>
    </location>
</feature>
<proteinExistence type="predicted"/>
<evidence type="ECO:0000313" key="2">
    <source>
        <dbReference type="EMBL" id="SFO93995.1"/>
    </source>
</evidence>
<gene>
    <name evidence="2" type="ORF">SAMN04488060_0850</name>
</gene>